<dbReference type="PANTHER" id="PTHR14568">
    <property type="entry name" value="TRANSMEMBRANE SUPERFAMILY 6 MEMBER 1/2"/>
    <property type="match status" value="1"/>
</dbReference>
<feature type="transmembrane region" description="Helical" evidence="8">
    <location>
        <begin position="415"/>
        <end position="433"/>
    </location>
</feature>
<organism evidence="11 12">
    <name type="scientific">Cirrhinus molitorella</name>
    <name type="common">mud carp</name>
    <dbReference type="NCBI Taxonomy" id="172907"/>
    <lineage>
        <taxon>Eukaryota</taxon>
        <taxon>Metazoa</taxon>
        <taxon>Chordata</taxon>
        <taxon>Craniata</taxon>
        <taxon>Vertebrata</taxon>
        <taxon>Euteleostomi</taxon>
        <taxon>Actinopterygii</taxon>
        <taxon>Neopterygii</taxon>
        <taxon>Teleostei</taxon>
        <taxon>Ostariophysi</taxon>
        <taxon>Cypriniformes</taxon>
        <taxon>Cyprinidae</taxon>
        <taxon>Labeoninae</taxon>
        <taxon>Labeonini</taxon>
        <taxon>Cirrhinus</taxon>
    </lineage>
</organism>
<keyword evidence="4 7" id="KW-1133">Transmembrane helix</keyword>
<dbReference type="InterPro" id="IPR047195">
    <property type="entry name" value="TM6SF1-like"/>
</dbReference>
<dbReference type="GO" id="GO:0055088">
    <property type="term" value="P:lipid homeostasis"/>
    <property type="evidence" value="ECO:0007669"/>
    <property type="project" value="TreeGrafter"/>
</dbReference>
<feature type="transmembrane region" description="Helical" evidence="8">
    <location>
        <begin position="154"/>
        <end position="173"/>
    </location>
</feature>
<comment type="subcellular location">
    <subcellularLocation>
        <location evidence="1">Endomembrane system</location>
        <topology evidence="1">Multi-pass membrane protein</topology>
    </subcellularLocation>
</comment>
<dbReference type="GO" id="GO:0033116">
    <property type="term" value="C:endoplasmic reticulum-Golgi intermediate compartment membrane"/>
    <property type="evidence" value="ECO:0007669"/>
    <property type="project" value="TreeGrafter"/>
</dbReference>
<evidence type="ECO:0000313" key="12">
    <source>
        <dbReference type="Proteomes" id="UP001187343"/>
    </source>
</evidence>
<protein>
    <recommendedName>
        <fullName evidence="10">EXPERA domain-containing protein</fullName>
    </recommendedName>
</protein>
<dbReference type="GO" id="GO:0019216">
    <property type="term" value="P:regulation of lipid metabolic process"/>
    <property type="evidence" value="ECO:0007669"/>
    <property type="project" value="TreeGrafter"/>
</dbReference>
<sequence length="497" mass="56149">MALVHTNVLLQALSSFTGVAVKAYNDLEKPNQELTGFLLQASTLDSLNTGSCKGLFVNMEKFFDSKFDYDCTNVKDDTTFRRGNEPYMRPFGWKRIALNVLDKYPDGNAWLGTDGWRSHSVAGEWPVSYHGTSMFKAKSIIKSNYEAGPRQRPVVILEIGVAVLVAVFLLVYLATRYDPPKDPLFYVFAEFSFTCVIDLTSALEYDGFTSGFMEFYQKTGEPYLGTPYAIMMCYWDGIVHFILYLMLIHRMTNRQQYRTLGLFWAGSLCANMIVFVPGIVVGKYGSEMRPAFWLNMPFLLVPIWGAVSLFSRPRDMPFVGASKAEREQKKALIWRPLDLLFVVYLVAAMGFTIFRGLAVLDCPLEILNRYVAEYEPYLKDPVGFPKVMMLLLLFHALPILGSFAYGLCTPGCTWMLDWAVFFAGAVLQCQWSHIGASLHPRTAEIYRIPVTTLVPVLLLNLLYAAGPVLLALRCKREPDYFLSIAPVGQTNNEKKLS</sequence>
<keyword evidence="5 7" id="KW-0472">Membrane</keyword>
<evidence type="ECO:0000256" key="1">
    <source>
        <dbReference type="ARBA" id="ARBA00004127"/>
    </source>
</evidence>
<evidence type="ECO:0000259" key="10">
    <source>
        <dbReference type="PROSITE" id="PS51751"/>
    </source>
</evidence>
<dbReference type="AlphaFoldDB" id="A0AA88U2L9"/>
<feature type="signal peptide" evidence="9">
    <location>
        <begin position="1"/>
        <end position="23"/>
    </location>
</feature>
<dbReference type="Pfam" id="PF26083">
    <property type="entry name" value="TM_Tm6sf2"/>
    <property type="match status" value="1"/>
</dbReference>
<feature type="transmembrane region" description="Helical" evidence="8">
    <location>
        <begin position="292"/>
        <end position="311"/>
    </location>
</feature>
<dbReference type="GO" id="GO:0005789">
    <property type="term" value="C:endoplasmic reticulum membrane"/>
    <property type="evidence" value="ECO:0007669"/>
    <property type="project" value="TreeGrafter"/>
</dbReference>
<feature type="transmembrane region" description="Helical" evidence="8">
    <location>
        <begin position="387"/>
        <end position="408"/>
    </location>
</feature>
<feature type="domain" description="EXPERA" evidence="10">
    <location>
        <begin position="337"/>
        <end position="471"/>
    </location>
</feature>
<feature type="transmembrane region" description="Helical" evidence="8">
    <location>
        <begin position="225"/>
        <end position="248"/>
    </location>
</feature>
<comment type="similarity">
    <text evidence="6">Belongs to the TM6SF family.</text>
</comment>
<dbReference type="CDD" id="cd21106">
    <property type="entry name" value="TM6SF1-like"/>
    <property type="match status" value="1"/>
</dbReference>
<proteinExistence type="inferred from homology"/>
<feature type="transmembrane region" description="Helical" evidence="8">
    <location>
        <begin position="260"/>
        <end position="280"/>
    </location>
</feature>
<evidence type="ECO:0000256" key="3">
    <source>
        <dbReference type="ARBA" id="ARBA00022737"/>
    </source>
</evidence>
<dbReference type="InterPro" id="IPR059044">
    <property type="entry name" value="TM_Tm6sf1/2"/>
</dbReference>
<dbReference type="InterPro" id="IPR033118">
    <property type="entry name" value="EXPERA"/>
</dbReference>
<gene>
    <name evidence="11" type="ORF">Q8A67_005926</name>
</gene>
<feature type="chain" id="PRO_5041686743" description="EXPERA domain-containing protein" evidence="9">
    <location>
        <begin position="24"/>
        <end position="497"/>
    </location>
</feature>
<comment type="caution">
    <text evidence="11">The sequence shown here is derived from an EMBL/GenBank/DDBJ whole genome shotgun (WGS) entry which is preliminary data.</text>
</comment>
<evidence type="ECO:0000256" key="9">
    <source>
        <dbReference type="SAM" id="SignalP"/>
    </source>
</evidence>
<dbReference type="EMBL" id="JAUYZG010000005">
    <property type="protein sequence ID" value="KAK2906941.1"/>
    <property type="molecule type" value="Genomic_DNA"/>
</dbReference>
<evidence type="ECO:0000256" key="8">
    <source>
        <dbReference type="SAM" id="Phobius"/>
    </source>
</evidence>
<evidence type="ECO:0000256" key="2">
    <source>
        <dbReference type="ARBA" id="ARBA00022692"/>
    </source>
</evidence>
<feature type="transmembrane region" description="Helical" evidence="8">
    <location>
        <begin position="332"/>
        <end position="354"/>
    </location>
</feature>
<keyword evidence="3" id="KW-0677">Repeat</keyword>
<feature type="transmembrane region" description="Helical" evidence="8">
    <location>
        <begin position="453"/>
        <end position="472"/>
    </location>
</feature>
<keyword evidence="12" id="KW-1185">Reference proteome</keyword>
<accession>A0AA88U2L9</accession>
<evidence type="ECO:0000256" key="7">
    <source>
        <dbReference type="PROSITE-ProRule" id="PRU01087"/>
    </source>
</evidence>
<dbReference type="Proteomes" id="UP001187343">
    <property type="component" value="Unassembled WGS sequence"/>
</dbReference>
<evidence type="ECO:0000256" key="4">
    <source>
        <dbReference type="ARBA" id="ARBA00022989"/>
    </source>
</evidence>
<keyword evidence="2 7" id="KW-0812">Transmembrane</keyword>
<dbReference type="PANTHER" id="PTHR14568:SF13">
    <property type="entry name" value="SI:DKEY-19F23.3"/>
    <property type="match status" value="1"/>
</dbReference>
<dbReference type="PROSITE" id="PS51751">
    <property type="entry name" value="EXPERA"/>
    <property type="match status" value="2"/>
</dbReference>
<evidence type="ECO:0000256" key="5">
    <source>
        <dbReference type="ARBA" id="ARBA00023136"/>
    </source>
</evidence>
<reference evidence="11" key="1">
    <citation type="submission" date="2023-08" db="EMBL/GenBank/DDBJ databases">
        <title>Chromosome-level Genome Assembly of mud carp (Cirrhinus molitorella).</title>
        <authorList>
            <person name="Liu H."/>
        </authorList>
    </citation>
    <scope>NUCLEOTIDE SEQUENCE</scope>
    <source>
        <strain evidence="11">Prfri</strain>
        <tissue evidence="11">Muscle</tissue>
    </source>
</reference>
<keyword evidence="9" id="KW-0732">Signal</keyword>
<evidence type="ECO:0000256" key="6">
    <source>
        <dbReference type="ARBA" id="ARBA00034760"/>
    </source>
</evidence>
<evidence type="ECO:0000313" key="11">
    <source>
        <dbReference type="EMBL" id="KAK2906941.1"/>
    </source>
</evidence>
<feature type="domain" description="EXPERA" evidence="10">
    <location>
        <begin position="181"/>
        <end position="306"/>
    </location>
</feature>
<name>A0AA88U2L9_9TELE</name>